<dbReference type="AlphaFoldDB" id="A0A0F7CKX4"/>
<gene>
    <name evidence="3" type="ORF">MA03_02810</name>
</gene>
<dbReference type="PANTHER" id="PTHR35579:SF3">
    <property type="entry name" value="CRISPR SYSTEM CMS ENDORIBONUCLEASE CSM3"/>
    <property type="match status" value="1"/>
</dbReference>
<accession>A0A0F7CKX4</accession>
<dbReference type="PANTHER" id="PTHR35579">
    <property type="entry name" value="CRISPR SYSTEM CMS ENDORIBONUCLEASE CSM3"/>
    <property type="match status" value="1"/>
</dbReference>
<dbReference type="PATRIC" id="fig|1550241.5.peg.583"/>
<evidence type="ECO:0000313" key="4">
    <source>
        <dbReference type="Proteomes" id="UP000067434"/>
    </source>
</evidence>
<evidence type="ECO:0000259" key="2">
    <source>
        <dbReference type="Pfam" id="PF03787"/>
    </source>
</evidence>
<reference evidence="3 4" key="1">
    <citation type="journal article" date="2015" name="Stand. Genomic Sci.">
        <title>Complete genome sequence of and proposal of Thermofilum uzonense sp. nov. a novel hyperthermophilic crenarchaeon and emended description of the genus Thermofilum.</title>
        <authorList>
            <person name="Toshchakov S.V."/>
            <person name="Korzhenkov A.A."/>
            <person name="Samarov N.I."/>
            <person name="Mazunin I.O."/>
            <person name="Mozhey O.I."/>
            <person name="Shmyr I.S."/>
            <person name="Derbikova K.S."/>
            <person name="Taranov E.A."/>
            <person name="Dominova I.N."/>
            <person name="Bonch-Osmolovskaya E.A."/>
            <person name="Patrushev M.V."/>
            <person name="Podosokorskaya O.A."/>
            <person name="Kublanov I.V."/>
        </authorList>
    </citation>
    <scope>NUCLEOTIDE SEQUENCE [LARGE SCALE GENOMIC DNA]</scope>
    <source>
        <strain evidence="3 4">1807-2</strain>
    </source>
</reference>
<feature type="domain" description="CRISPR type III-associated protein" evidence="2">
    <location>
        <begin position="38"/>
        <end position="211"/>
    </location>
</feature>
<proteinExistence type="predicted"/>
<dbReference type="HOGENOM" id="CLU_948926_0_0_2"/>
<dbReference type="InterPro" id="IPR005537">
    <property type="entry name" value="RAMP_III_fam"/>
</dbReference>
<dbReference type="Proteomes" id="UP000067434">
    <property type="component" value="Chromosome"/>
</dbReference>
<keyword evidence="4" id="KW-1185">Reference proteome</keyword>
<dbReference type="GeneID" id="25401127"/>
<keyword evidence="1" id="KW-0051">Antiviral defense</keyword>
<protein>
    <recommendedName>
        <fullName evidence="2">CRISPR type III-associated protein domain-containing protein</fullName>
    </recommendedName>
</protein>
<dbReference type="CDD" id="cd09726">
    <property type="entry name" value="RAMP_I_III"/>
    <property type="match status" value="1"/>
</dbReference>
<evidence type="ECO:0000313" key="3">
    <source>
        <dbReference type="EMBL" id="AKG38416.1"/>
    </source>
</evidence>
<dbReference type="GO" id="GO:0051607">
    <property type="term" value="P:defense response to virus"/>
    <property type="evidence" value="ECO:0007669"/>
    <property type="project" value="UniProtKB-KW"/>
</dbReference>
<evidence type="ECO:0000256" key="1">
    <source>
        <dbReference type="ARBA" id="ARBA00023118"/>
    </source>
</evidence>
<dbReference type="EMBL" id="CP009961">
    <property type="protein sequence ID" value="AKG38416.1"/>
    <property type="molecule type" value="Genomic_DNA"/>
</dbReference>
<sequence>MSSKTYKFIKVDGLRRRSTRNYIPHSSLSRAHKIHVSLKTESPVHVGSGEIQLHKDLPLLLNARSEGKLIIPGSTLKGAISHYYLALTGDISSTSNLFGFPGYMSKALFSDSFPEGSVEPQIVGIGPSWQPKARESGKIKLYRNDIEFREEKEQYYLECIPQGTSLKADIIVLNPLEIETAKLILAMGYNPNGSKVFLLGFGKPRGLGKVRILSIGVLSVDALGNERDITNEIMRQASNVLQELKGRFEEVFGGG</sequence>
<dbReference type="Pfam" id="PF03787">
    <property type="entry name" value="RAMPs"/>
    <property type="match status" value="1"/>
</dbReference>
<dbReference type="RefSeq" id="WP_052883819.1">
    <property type="nucleotide sequence ID" value="NZ_CP009961.1"/>
</dbReference>
<dbReference type="STRING" id="1550241.MA03_02810"/>
<dbReference type="KEGG" id="thf:MA03_02810"/>
<organism evidence="3 4">
    <name type="scientific">Infirmifilum uzonense</name>
    <dbReference type="NCBI Taxonomy" id="1550241"/>
    <lineage>
        <taxon>Archaea</taxon>
        <taxon>Thermoproteota</taxon>
        <taxon>Thermoprotei</taxon>
        <taxon>Thermofilales</taxon>
        <taxon>Thermofilaceae</taxon>
        <taxon>Infirmifilum</taxon>
    </lineage>
</organism>
<name>A0A0F7CKX4_9CREN</name>
<dbReference type="InterPro" id="IPR052216">
    <property type="entry name" value="CRISPR_Csm3_endoribonuclease"/>
</dbReference>